<proteinExistence type="predicted"/>
<reference evidence="2" key="1">
    <citation type="submission" date="2022-07" db="EMBL/GenBank/DDBJ databases">
        <title>The genome of Lyophyllum shimeji provides insight into the initial evolution of ectomycorrhizal fungal genome.</title>
        <authorList>
            <person name="Kobayashi Y."/>
            <person name="Shibata T."/>
            <person name="Hirakawa H."/>
            <person name="Shigenobu S."/>
            <person name="Nishiyama T."/>
            <person name="Yamada A."/>
            <person name="Hasebe M."/>
            <person name="Kawaguchi M."/>
        </authorList>
    </citation>
    <scope>NUCLEOTIDE SEQUENCE</scope>
    <source>
        <strain evidence="2">AT787</strain>
    </source>
</reference>
<name>A0A9P3PXS2_LYOSH</name>
<accession>A0A9P3PXS2</accession>
<evidence type="ECO:0000313" key="3">
    <source>
        <dbReference type="Proteomes" id="UP001063166"/>
    </source>
</evidence>
<keyword evidence="3" id="KW-1185">Reference proteome</keyword>
<keyword evidence="1" id="KW-0175">Coiled coil</keyword>
<sequence length="107" mass="12278">MTKVLELACGVCMVKEQHVPAHLQQESWYIIGRTFNPEEKDIATAIEKLKTEYEVATKEFEQALEKKAEAEAERNIRRITSPFGDVFDSFGVLWLSNDFQGNFSDSF</sequence>
<dbReference type="AlphaFoldDB" id="A0A9P3PXS2"/>
<dbReference type="Proteomes" id="UP001063166">
    <property type="component" value="Unassembled WGS sequence"/>
</dbReference>
<evidence type="ECO:0000313" key="2">
    <source>
        <dbReference type="EMBL" id="GLB43963.1"/>
    </source>
</evidence>
<feature type="coiled-coil region" evidence="1">
    <location>
        <begin position="46"/>
        <end position="73"/>
    </location>
</feature>
<gene>
    <name evidence="2" type="ORF">LshimejAT787_1501470</name>
</gene>
<evidence type="ECO:0000256" key="1">
    <source>
        <dbReference type="SAM" id="Coils"/>
    </source>
</evidence>
<dbReference type="OrthoDB" id="3087627at2759"/>
<protein>
    <submittedName>
        <fullName evidence="2">Uncharacterized protein</fullName>
    </submittedName>
</protein>
<comment type="caution">
    <text evidence="2">The sequence shown here is derived from an EMBL/GenBank/DDBJ whole genome shotgun (WGS) entry which is preliminary data.</text>
</comment>
<dbReference type="EMBL" id="BRPK01000015">
    <property type="protein sequence ID" value="GLB43963.1"/>
    <property type="molecule type" value="Genomic_DNA"/>
</dbReference>
<organism evidence="2 3">
    <name type="scientific">Lyophyllum shimeji</name>
    <name type="common">Hon-shimeji</name>
    <name type="synonym">Tricholoma shimeji</name>
    <dbReference type="NCBI Taxonomy" id="47721"/>
    <lineage>
        <taxon>Eukaryota</taxon>
        <taxon>Fungi</taxon>
        <taxon>Dikarya</taxon>
        <taxon>Basidiomycota</taxon>
        <taxon>Agaricomycotina</taxon>
        <taxon>Agaricomycetes</taxon>
        <taxon>Agaricomycetidae</taxon>
        <taxon>Agaricales</taxon>
        <taxon>Tricholomatineae</taxon>
        <taxon>Lyophyllaceae</taxon>
        <taxon>Lyophyllum</taxon>
    </lineage>
</organism>